<feature type="transmembrane region" description="Helical" evidence="1">
    <location>
        <begin position="34"/>
        <end position="55"/>
    </location>
</feature>
<evidence type="ECO:0000313" key="2">
    <source>
        <dbReference type="EMBL" id="NGZ88999.1"/>
    </source>
</evidence>
<feature type="transmembrane region" description="Helical" evidence="1">
    <location>
        <begin position="240"/>
        <end position="269"/>
    </location>
</feature>
<proteinExistence type="predicted"/>
<evidence type="ECO:0000256" key="1">
    <source>
        <dbReference type="SAM" id="Phobius"/>
    </source>
</evidence>
<evidence type="ECO:0000313" key="3">
    <source>
        <dbReference type="Proteomes" id="UP000643701"/>
    </source>
</evidence>
<dbReference type="AlphaFoldDB" id="A0A967E1P7"/>
<dbReference type="Proteomes" id="UP000643701">
    <property type="component" value="Unassembled WGS sequence"/>
</dbReference>
<sequence>METKFNLEKTREFGELISDTFNFAKIFRNELWQVFLKFVIPFLVPVLLLSFYTQYSATSSLNFDPSDPASIENFFTESFSSGLVLANIATIVLSIILFIVLELSILGAIKSYKETGSFSIESISVQIKSNFGNSLGLSFLVGLILVVSFIACFLPSIYFAIVFTIAFPVLVFKKVGVGEVINECFRLIKDNWWATFGVVLVFGIIISIIGLVFTIPTAMYMWLSGLVDADFSSFSSTDKIILASITTISTFLQYLLNVLAIILSALIYFNLNEQKYGEADLDEINQIGDY</sequence>
<dbReference type="RefSeq" id="WP_166399268.1">
    <property type="nucleotide sequence ID" value="NZ_JAANAS010000013.1"/>
</dbReference>
<feature type="transmembrane region" description="Helical" evidence="1">
    <location>
        <begin position="130"/>
        <end position="150"/>
    </location>
</feature>
<feature type="transmembrane region" description="Helical" evidence="1">
    <location>
        <begin position="193"/>
        <end position="220"/>
    </location>
</feature>
<keyword evidence="1" id="KW-0472">Membrane</keyword>
<name>A0A967E1P7_9FLAO</name>
<comment type="caution">
    <text evidence="2">The sequence shown here is derived from an EMBL/GenBank/DDBJ whole genome shotgun (WGS) entry which is preliminary data.</text>
</comment>
<evidence type="ECO:0008006" key="4">
    <source>
        <dbReference type="Google" id="ProtNLM"/>
    </source>
</evidence>
<keyword evidence="1" id="KW-0812">Transmembrane</keyword>
<organism evidence="2 3">
    <name type="scientific">Psychroflexus maritimus</name>
    <dbReference type="NCBI Taxonomy" id="2714865"/>
    <lineage>
        <taxon>Bacteria</taxon>
        <taxon>Pseudomonadati</taxon>
        <taxon>Bacteroidota</taxon>
        <taxon>Flavobacteriia</taxon>
        <taxon>Flavobacteriales</taxon>
        <taxon>Flavobacteriaceae</taxon>
        <taxon>Psychroflexus</taxon>
    </lineage>
</organism>
<protein>
    <recommendedName>
        <fullName evidence="4">Membrane domain of glycerophosphoryl diester phosphodiesterase</fullName>
    </recommendedName>
</protein>
<accession>A0A967E1P7</accession>
<feature type="transmembrane region" description="Helical" evidence="1">
    <location>
        <begin position="156"/>
        <end position="172"/>
    </location>
</feature>
<keyword evidence="3" id="KW-1185">Reference proteome</keyword>
<feature type="transmembrane region" description="Helical" evidence="1">
    <location>
        <begin position="84"/>
        <end position="109"/>
    </location>
</feature>
<keyword evidence="1" id="KW-1133">Transmembrane helix</keyword>
<dbReference type="EMBL" id="JAANAS010000013">
    <property type="protein sequence ID" value="NGZ88999.1"/>
    <property type="molecule type" value="Genomic_DNA"/>
</dbReference>
<reference evidence="2" key="1">
    <citation type="submission" date="2020-03" db="EMBL/GenBank/DDBJ databases">
        <title>Psychroflexus Maritimus sp. nov., isolate from marine sediment.</title>
        <authorList>
            <person name="Zhong Y.-L."/>
        </authorList>
    </citation>
    <scope>NUCLEOTIDE SEQUENCE</scope>
    <source>
        <strain evidence="2">C1</strain>
    </source>
</reference>
<gene>
    <name evidence="2" type="ORF">G7034_01885</name>
</gene>